<dbReference type="Proteomes" id="UP000274822">
    <property type="component" value="Unassembled WGS sequence"/>
</dbReference>
<feature type="region of interest" description="Disordered" evidence="11">
    <location>
        <begin position="1"/>
        <end position="23"/>
    </location>
</feature>
<dbReference type="PANTHER" id="PTHR28189:SF1">
    <property type="entry name" value="GUANINE NUCLEOTIDE-BINDING PROTEIN SUBUNIT GAMMA"/>
    <property type="match status" value="1"/>
</dbReference>
<keyword evidence="8" id="KW-0807">Transducer</keyword>
<dbReference type="GO" id="GO:0031681">
    <property type="term" value="F:G-protein beta-subunit binding"/>
    <property type="evidence" value="ECO:0007669"/>
    <property type="project" value="InterPro"/>
</dbReference>
<evidence type="ECO:0000256" key="2">
    <source>
        <dbReference type="ARBA" id="ARBA00007431"/>
    </source>
</evidence>
<keyword evidence="5" id="KW-0488">Methylation</keyword>
<evidence type="ECO:0000256" key="10">
    <source>
        <dbReference type="ARBA" id="ARBA00023289"/>
    </source>
</evidence>
<protein>
    <recommendedName>
        <fullName evidence="4">Guanine nucleotide-binding protein subunit gamma</fullName>
    </recommendedName>
</protein>
<gene>
    <name evidence="13" type="ORF">BC938DRAFT_471844</name>
</gene>
<name>A0A433Q7C0_9FUNG</name>
<dbReference type="GO" id="GO:0007186">
    <property type="term" value="P:G protein-coupled receptor signaling pathway"/>
    <property type="evidence" value="ECO:0007669"/>
    <property type="project" value="InterPro"/>
</dbReference>
<comment type="similarity">
    <text evidence="2">Belongs to the G protein gamma family.</text>
</comment>
<dbReference type="EMBL" id="RBNJ01012421">
    <property type="protein sequence ID" value="RUS25649.1"/>
    <property type="molecule type" value="Genomic_DNA"/>
</dbReference>
<comment type="subunit">
    <text evidence="3">G proteins are composed of 3 units, alpha, beta and gamma.</text>
</comment>
<evidence type="ECO:0000256" key="5">
    <source>
        <dbReference type="ARBA" id="ARBA00022481"/>
    </source>
</evidence>
<evidence type="ECO:0000313" key="14">
    <source>
        <dbReference type="Proteomes" id="UP000274822"/>
    </source>
</evidence>
<feature type="compositionally biased region" description="Polar residues" evidence="11">
    <location>
        <begin position="1"/>
        <end position="16"/>
    </location>
</feature>
<dbReference type="AlphaFoldDB" id="A0A433Q7C0"/>
<dbReference type="SMART" id="SM01224">
    <property type="entry name" value="G_gamma"/>
    <property type="match status" value="1"/>
</dbReference>
<evidence type="ECO:0000256" key="9">
    <source>
        <dbReference type="ARBA" id="ARBA00023288"/>
    </source>
</evidence>
<evidence type="ECO:0000256" key="3">
    <source>
        <dbReference type="ARBA" id="ARBA00011581"/>
    </source>
</evidence>
<dbReference type="Gene3D" id="4.10.260.10">
    <property type="entry name" value="Transducin (heterotrimeric G protein), gamma chain"/>
    <property type="match status" value="1"/>
</dbReference>
<organism evidence="13 14">
    <name type="scientific">Jimgerdemannia flammicorona</name>
    <dbReference type="NCBI Taxonomy" id="994334"/>
    <lineage>
        <taxon>Eukaryota</taxon>
        <taxon>Fungi</taxon>
        <taxon>Fungi incertae sedis</taxon>
        <taxon>Mucoromycota</taxon>
        <taxon>Mucoromycotina</taxon>
        <taxon>Endogonomycetes</taxon>
        <taxon>Endogonales</taxon>
        <taxon>Endogonaceae</taxon>
        <taxon>Jimgerdemannia</taxon>
    </lineage>
</organism>
<dbReference type="PANTHER" id="PTHR28189">
    <property type="entry name" value="GUANINE NUCLEOTIDE-BINDING PROTEIN SUBUNIT GAMMA"/>
    <property type="match status" value="1"/>
</dbReference>
<evidence type="ECO:0000256" key="7">
    <source>
        <dbReference type="ARBA" id="ARBA00023139"/>
    </source>
</evidence>
<dbReference type="GO" id="GO:0000750">
    <property type="term" value="P:pheromone-dependent signal transduction involved in conjugation with cellular fusion"/>
    <property type="evidence" value="ECO:0007669"/>
    <property type="project" value="InterPro"/>
</dbReference>
<comment type="caution">
    <text evidence="13">The sequence shown here is derived from an EMBL/GenBank/DDBJ whole genome shotgun (WGS) entry which is preliminary data.</text>
</comment>
<keyword evidence="14" id="KW-1185">Reference proteome</keyword>
<accession>A0A433Q7C0</accession>
<dbReference type="FunFam" id="4.10.260.10:FF:000003">
    <property type="entry name" value="G-protein complex gamma subunit Ste18/GpgA"/>
    <property type="match status" value="1"/>
</dbReference>
<dbReference type="SUPFAM" id="SSF48670">
    <property type="entry name" value="Transducin (heterotrimeric G protein), gamma chain"/>
    <property type="match status" value="1"/>
</dbReference>
<evidence type="ECO:0000256" key="11">
    <source>
        <dbReference type="SAM" id="MobiDB-lite"/>
    </source>
</evidence>
<keyword evidence="7" id="KW-0564">Palmitate</keyword>
<comment type="subcellular location">
    <subcellularLocation>
        <location evidence="1">Membrane</location>
        <topology evidence="1">Peripheral membrane protein</topology>
    </subcellularLocation>
</comment>
<reference evidence="13 14" key="1">
    <citation type="journal article" date="2018" name="New Phytol.">
        <title>Phylogenomics of Endogonaceae and evolution of mycorrhizas within Mucoromycota.</title>
        <authorList>
            <person name="Chang Y."/>
            <person name="Desiro A."/>
            <person name="Na H."/>
            <person name="Sandor L."/>
            <person name="Lipzen A."/>
            <person name="Clum A."/>
            <person name="Barry K."/>
            <person name="Grigoriev I.V."/>
            <person name="Martin F.M."/>
            <person name="Stajich J.E."/>
            <person name="Smith M.E."/>
            <person name="Bonito G."/>
            <person name="Spatafora J.W."/>
        </authorList>
    </citation>
    <scope>NUCLEOTIDE SEQUENCE [LARGE SCALE GENOMIC DNA]</scope>
    <source>
        <strain evidence="13 14">AD002</strain>
    </source>
</reference>
<evidence type="ECO:0000259" key="12">
    <source>
        <dbReference type="PROSITE" id="PS50058"/>
    </source>
</evidence>
<dbReference type="GO" id="GO:0005834">
    <property type="term" value="C:heterotrimeric G-protein complex"/>
    <property type="evidence" value="ECO:0007669"/>
    <property type="project" value="TreeGrafter"/>
</dbReference>
<dbReference type="InterPro" id="IPR036284">
    <property type="entry name" value="GGL_sf"/>
</dbReference>
<keyword evidence="9" id="KW-0449">Lipoprotein</keyword>
<keyword evidence="6" id="KW-0472">Membrane</keyword>
<dbReference type="SMART" id="SM00224">
    <property type="entry name" value="GGL"/>
    <property type="match status" value="1"/>
</dbReference>
<keyword evidence="10" id="KW-0636">Prenylation</keyword>
<dbReference type="Pfam" id="PF00631">
    <property type="entry name" value="G-gamma"/>
    <property type="match status" value="1"/>
</dbReference>
<dbReference type="InterPro" id="IPR041848">
    <property type="entry name" value="Ste18_fungal"/>
</dbReference>
<dbReference type="PROSITE" id="PS50058">
    <property type="entry name" value="G_PROTEIN_GAMMA"/>
    <property type="match status" value="1"/>
</dbReference>
<dbReference type="InterPro" id="IPR015898">
    <property type="entry name" value="G-protein_gamma-like_dom"/>
</dbReference>
<evidence type="ECO:0000256" key="6">
    <source>
        <dbReference type="ARBA" id="ARBA00023136"/>
    </source>
</evidence>
<evidence type="ECO:0000256" key="8">
    <source>
        <dbReference type="ARBA" id="ARBA00023224"/>
    </source>
</evidence>
<evidence type="ECO:0000313" key="13">
    <source>
        <dbReference type="EMBL" id="RUS25649.1"/>
    </source>
</evidence>
<evidence type="ECO:0000256" key="1">
    <source>
        <dbReference type="ARBA" id="ARBA00004170"/>
    </source>
</evidence>
<sequence>MSGYRSNSKRSQNLSESKLKRALEHNQRLREQLDIPRIKVSEASEALIKYCNSTKDHLVPSVWGPVDRGADPYQPTTSGGCCIIM</sequence>
<proteinExistence type="inferred from homology"/>
<evidence type="ECO:0000256" key="4">
    <source>
        <dbReference type="ARBA" id="ARBA00016111"/>
    </source>
</evidence>
<feature type="domain" description="G protein gamma" evidence="12">
    <location>
        <begin position="10"/>
        <end position="84"/>
    </location>
</feature>